<evidence type="ECO:0000313" key="1">
    <source>
        <dbReference type="EMBL" id="GIY27346.1"/>
    </source>
</evidence>
<organism evidence="1 2">
    <name type="scientific">Caerostris extrusa</name>
    <name type="common">Bark spider</name>
    <name type="synonym">Caerostris bankana</name>
    <dbReference type="NCBI Taxonomy" id="172846"/>
    <lineage>
        <taxon>Eukaryota</taxon>
        <taxon>Metazoa</taxon>
        <taxon>Ecdysozoa</taxon>
        <taxon>Arthropoda</taxon>
        <taxon>Chelicerata</taxon>
        <taxon>Arachnida</taxon>
        <taxon>Araneae</taxon>
        <taxon>Araneomorphae</taxon>
        <taxon>Entelegynae</taxon>
        <taxon>Araneoidea</taxon>
        <taxon>Araneidae</taxon>
        <taxon>Caerostris</taxon>
    </lineage>
</organism>
<protein>
    <submittedName>
        <fullName evidence="1">Uncharacterized protein</fullName>
    </submittedName>
</protein>
<dbReference type="AlphaFoldDB" id="A0AAV4S2D6"/>
<sequence length="218" mass="24367">MRPHTRLLFPLPRLRFSVSCDPILLVDVLKMKVDGRSLLSSAGFLLTSHDTFSPFASSFYVYIARLLSLSVAISRFFEKVVPKFSTNLCPLTTLPEEIGSDSLRVHYVFRGRFCVKFFHDVRCAIVSDNFSSDDSLVLVDIRVWISGYVVCGRSGLSERRDPGMYLQLVSSFNFIMLRRNGGHDSRGVSVKGILEKCCYCADAVVDSAAFELSIIGLS</sequence>
<evidence type="ECO:0000313" key="2">
    <source>
        <dbReference type="Proteomes" id="UP001054945"/>
    </source>
</evidence>
<dbReference type="EMBL" id="BPLR01008807">
    <property type="protein sequence ID" value="GIY27346.1"/>
    <property type="molecule type" value="Genomic_DNA"/>
</dbReference>
<dbReference type="Proteomes" id="UP001054945">
    <property type="component" value="Unassembled WGS sequence"/>
</dbReference>
<reference evidence="1 2" key="1">
    <citation type="submission" date="2021-06" db="EMBL/GenBank/DDBJ databases">
        <title>Caerostris extrusa draft genome.</title>
        <authorList>
            <person name="Kono N."/>
            <person name="Arakawa K."/>
        </authorList>
    </citation>
    <scope>NUCLEOTIDE SEQUENCE [LARGE SCALE GENOMIC DNA]</scope>
</reference>
<name>A0AAV4S2D6_CAEEX</name>
<comment type="caution">
    <text evidence="1">The sequence shown here is derived from an EMBL/GenBank/DDBJ whole genome shotgun (WGS) entry which is preliminary data.</text>
</comment>
<gene>
    <name evidence="1" type="ORF">CEXT_537211</name>
</gene>
<accession>A0AAV4S2D6</accession>
<proteinExistence type="predicted"/>
<keyword evidence="2" id="KW-1185">Reference proteome</keyword>